<reference evidence="2 3" key="1">
    <citation type="submission" date="2019-04" db="EMBL/GenBank/DDBJ databases">
        <title>Herbidospora sp. NEAU-GS14.nov., a novel actinomycete isolated from soil.</title>
        <authorList>
            <person name="Han L."/>
        </authorList>
    </citation>
    <scope>NUCLEOTIDE SEQUENCE [LARGE SCALE GENOMIC DNA]</scope>
    <source>
        <strain evidence="2 3">NEAU-GS14</strain>
    </source>
</reference>
<evidence type="ECO:0000256" key="1">
    <source>
        <dbReference type="SAM" id="SignalP"/>
    </source>
</evidence>
<keyword evidence="1" id="KW-0732">Signal</keyword>
<feature type="signal peptide" evidence="1">
    <location>
        <begin position="1"/>
        <end position="31"/>
    </location>
</feature>
<dbReference type="EMBL" id="SZQA01000001">
    <property type="protein sequence ID" value="TKK91267.1"/>
    <property type="molecule type" value="Genomic_DNA"/>
</dbReference>
<comment type="caution">
    <text evidence="2">The sequence shown here is derived from an EMBL/GenBank/DDBJ whole genome shotgun (WGS) entry which is preliminary data.</text>
</comment>
<accession>A0A4U3MS48</accession>
<evidence type="ECO:0000313" key="3">
    <source>
        <dbReference type="Proteomes" id="UP000308705"/>
    </source>
</evidence>
<dbReference type="OrthoDB" id="3536302at2"/>
<evidence type="ECO:0000313" key="2">
    <source>
        <dbReference type="EMBL" id="TKK91267.1"/>
    </source>
</evidence>
<protein>
    <submittedName>
        <fullName evidence="2">Uncharacterized protein</fullName>
    </submittedName>
</protein>
<gene>
    <name evidence="2" type="ORF">FDA94_00155</name>
</gene>
<name>A0A4U3MS48_9ACTN</name>
<dbReference type="Proteomes" id="UP000308705">
    <property type="component" value="Unassembled WGS sequence"/>
</dbReference>
<dbReference type="AlphaFoldDB" id="A0A4U3MS48"/>
<organism evidence="2 3">
    <name type="scientific">Herbidospora galbida</name>
    <dbReference type="NCBI Taxonomy" id="2575442"/>
    <lineage>
        <taxon>Bacteria</taxon>
        <taxon>Bacillati</taxon>
        <taxon>Actinomycetota</taxon>
        <taxon>Actinomycetes</taxon>
        <taxon>Streptosporangiales</taxon>
        <taxon>Streptosporangiaceae</taxon>
        <taxon>Herbidospora</taxon>
    </lineage>
</organism>
<feature type="chain" id="PRO_5020699734" evidence="1">
    <location>
        <begin position="32"/>
        <end position="214"/>
    </location>
</feature>
<keyword evidence="3" id="KW-1185">Reference proteome</keyword>
<sequence>MSTVTPVPRTSLLVAALTVTAFVANTSPVNAASSSPAVHASMSAQAASLQGSQTVTSKQTAIDNTTSLLTTFFTDQQLSRMLDRLAADIYANKSLKDSSATLITLTDLTTAQRLVLVKLAGAAAGAPLTKVNAILLSKFEPYYKSMSQTVLTMKKNGSTQSTCANKVHAMAAAYLTKANITRILTDVKAGLTPSEWQSVRSNGATLFLWSKHGL</sequence>
<dbReference type="RefSeq" id="WP_137244963.1">
    <property type="nucleotide sequence ID" value="NZ_SZQA01000001.1"/>
</dbReference>
<proteinExistence type="predicted"/>